<comment type="caution">
    <text evidence="1">The sequence shown here is derived from an EMBL/GenBank/DDBJ whole genome shotgun (WGS) entry which is preliminary data.</text>
</comment>
<sequence>MMLEEKHSKKYRALASDAGIASKLRPLAVVGMMLASTGAHAWSYDFADGTSIDYRLTATYGAGMRITGAADALVNGPIGPNGLPGQINADDGDRNFRKWGLINNRLSTLFEANLKHGDFGFNFSADAFYDQVYRSRNDNNSPGTVNKTGPFDQFTDAASYFNGLRARFLNAYAYGGWRLGDAQRIDFRLGNQVVAWGESMFFSGVASAQGPADATKANVPGAEVKDILLPVPQLSLQLQATPRLSFQGYYQFNYKENELSPVGSYFSTTDILGPGAEFLFAAPGVTLPLLGEIRPRNSGQGGIGMHYLLTQKTDLGLYWLNYDDKNPNVVVQTTPTPGYYVKYFSNIKMAAASISTRLGDNQVSSEISYRQGAAILVNTPAGASATRGDALQVLVSGIRTFGHNWLADEIAIAGEIGYVHATHVDPYAMGGANYSDLYNSRDSAAYALTATLSYPNVFNGWDLSVPITWQHALAGNSSIAGAFGSLYGVGDKLLSVGANFTYLNNLEVGMAVNLYLSSANARTHPLADRDYLTLHAKYTF</sequence>
<evidence type="ECO:0000313" key="1">
    <source>
        <dbReference type="EMBL" id="NLP64902.1"/>
    </source>
</evidence>
<name>A0A8T6ZJW7_9BURK</name>
<accession>A0A8T6ZJW7</accession>
<dbReference type="Pfam" id="PF06980">
    <property type="entry name" value="DUF1302"/>
    <property type="match status" value="1"/>
</dbReference>
<dbReference type="Proteomes" id="UP000030460">
    <property type="component" value="Unassembled WGS sequence"/>
</dbReference>
<evidence type="ECO:0000313" key="2">
    <source>
        <dbReference type="Proteomes" id="UP000030460"/>
    </source>
</evidence>
<dbReference type="OrthoDB" id="8522166at2"/>
<dbReference type="EMBL" id="JTDB02000010">
    <property type="protein sequence ID" value="NLP64902.1"/>
    <property type="molecule type" value="Genomic_DNA"/>
</dbReference>
<dbReference type="AlphaFoldDB" id="A0A8T6ZJW7"/>
<reference evidence="1" key="1">
    <citation type="journal article" date="2015" name="Genome Announc.">
        <title>Draft Genome Sequence of the Polyhydroxyalkanoate-Producing Bacterium Burkholderia sacchari LMG 19450 Isolated from Brazilian Sugarcane Plantation Soil.</title>
        <authorList>
            <person name="Alexandrino P.M."/>
            <person name="Mendonca T.T."/>
            <person name="Guaman Bautista L.P."/>
            <person name="Cherix J."/>
            <person name="Lozano-Sakalauskas G.C."/>
            <person name="Fujita A."/>
            <person name="Ramos Filho E."/>
            <person name="Long P."/>
            <person name="Padilla G."/>
            <person name="Taciro M.K."/>
            <person name="Gomez J.G."/>
            <person name="Silva L.F."/>
        </authorList>
    </citation>
    <scope>NUCLEOTIDE SEQUENCE</scope>
    <source>
        <strain evidence="1">LMG 19450</strain>
    </source>
</reference>
<dbReference type="InterPro" id="IPR010727">
    <property type="entry name" value="DUF1302"/>
</dbReference>
<gene>
    <name evidence="1" type="ORF">NH14_027920</name>
</gene>
<proteinExistence type="predicted"/>
<dbReference type="RefSeq" id="WP_052148326.1">
    <property type="nucleotide sequence ID" value="NZ_CADFGF010000014.1"/>
</dbReference>
<keyword evidence="2" id="KW-1185">Reference proteome</keyword>
<reference evidence="1" key="2">
    <citation type="submission" date="2020-04" db="EMBL/GenBank/DDBJ databases">
        <authorList>
            <person name="Alexandrino P."/>
            <person name="Mendonca T."/>
            <person name="Guaman L."/>
            <person name="Cherix J."/>
            <person name="Lozano-Sakalauskas G."/>
            <person name="Fujita A."/>
            <person name="Filho E.R."/>
            <person name="Long P."/>
            <person name="Padilla G."/>
            <person name="Taciro M.K."/>
            <person name="Gomez J.G."/>
            <person name="Silva L.F."/>
            <person name="Torres M."/>
        </authorList>
    </citation>
    <scope>NUCLEOTIDE SEQUENCE</scope>
    <source>
        <strain evidence="1">LMG 19450</strain>
    </source>
</reference>
<organism evidence="1 2">
    <name type="scientific">Paraburkholderia sacchari</name>
    <dbReference type="NCBI Taxonomy" id="159450"/>
    <lineage>
        <taxon>Bacteria</taxon>
        <taxon>Pseudomonadati</taxon>
        <taxon>Pseudomonadota</taxon>
        <taxon>Betaproteobacteria</taxon>
        <taxon>Burkholderiales</taxon>
        <taxon>Burkholderiaceae</taxon>
        <taxon>Paraburkholderia</taxon>
    </lineage>
</organism>
<protein>
    <submittedName>
        <fullName evidence="1">DUF1302 domain-containing protein</fullName>
    </submittedName>
</protein>